<evidence type="ECO:0000313" key="2">
    <source>
        <dbReference type="EMBL" id="CAG8708012.1"/>
    </source>
</evidence>
<dbReference type="OrthoDB" id="2381294at2759"/>
<dbReference type="InterPro" id="IPR006571">
    <property type="entry name" value="TLDc_dom"/>
</dbReference>
<organism evidence="2 3">
    <name type="scientific">Dentiscutata erythropus</name>
    <dbReference type="NCBI Taxonomy" id="1348616"/>
    <lineage>
        <taxon>Eukaryota</taxon>
        <taxon>Fungi</taxon>
        <taxon>Fungi incertae sedis</taxon>
        <taxon>Mucoromycota</taxon>
        <taxon>Glomeromycotina</taxon>
        <taxon>Glomeromycetes</taxon>
        <taxon>Diversisporales</taxon>
        <taxon>Gigasporaceae</taxon>
        <taxon>Dentiscutata</taxon>
    </lineage>
</organism>
<dbReference type="Pfam" id="PF00651">
    <property type="entry name" value="BTB"/>
    <property type="match status" value="1"/>
</dbReference>
<dbReference type="Pfam" id="PF07534">
    <property type="entry name" value="TLD"/>
    <property type="match status" value="1"/>
</dbReference>
<dbReference type="SUPFAM" id="SSF54695">
    <property type="entry name" value="POZ domain"/>
    <property type="match status" value="1"/>
</dbReference>
<dbReference type="CDD" id="cd14733">
    <property type="entry name" value="BACK"/>
    <property type="match status" value="1"/>
</dbReference>
<dbReference type="Gene3D" id="3.30.710.10">
    <property type="entry name" value="Potassium Channel Kv1.1, Chain A"/>
    <property type="match status" value="1"/>
</dbReference>
<reference evidence="2" key="1">
    <citation type="submission" date="2021-06" db="EMBL/GenBank/DDBJ databases">
        <authorList>
            <person name="Kallberg Y."/>
            <person name="Tangrot J."/>
            <person name="Rosling A."/>
        </authorList>
    </citation>
    <scope>NUCLEOTIDE SEQUENCE</scope>
    <source>
        <strain evidence="2">MA453B</strain>
    </source>
</reference>
<evidence type="ECO:0000259" key="1">
    <source>
        <dbReference type="PROSITE" id="PS50097"/>
    </source>
</evidence>
<feature type="domain" description="BTB" evidence="1">
    <location>
        <begin position="11"/>
        <end position="85"/>
    </location>
</feature>
<gene>
    <name evidence="2" type="ORF">DERYTH_LOCUS13401</name>
</gene>
<sequence length="666" mass="78000">MTSSDLSQDFFDTLIQISDKKNNKIKVFQADSRVLRSRCEYFNIALSDTWRNNNDTMYRLELEMPCDVFQEILEGIYNGSIILSNIDLTFSMDLLLASDFLLLHEFVDFLKFKLLEGSKENWSDNDIIYILKASHQLPCLRELYLVCQDMVAENPKILFDSPEFSSIDEELLLNILKLDMICAHELIVFNKLIKWGIANTPNYSTITDNTSRLSALGATIEKGLKLIRYNYIRRSIKTKYNQIIPKNFLYSSRSKDMVDPKVISNRFAGIVAAWIDRKDPMEVQYTAVKNPFRFRHVFRMNDNTDFSPEHYKFHRFSKLPTMKCHEGPSLMIIKLKNSGKIIGAYNPIQWGKGDYSYRSTSESFIFSCDDRFGSNYRLCRVINYNRAVCLFGGLLKFGEDLKFTCDKEIVKCKIEHKFYEQTSLVEGIYEVDEWNVYKVRTKDILPMRVMINLDLESKIINSDFFGIISTWIDKKDLENDEPYLKSNMPYQFTPIFRMKDNSAFFPKQYYNQLTERILPTMKCHHHGPSLMLMKIKSSGKVIGAYNPLDWQHHTYAADVQYRSTKKSFIFSYELYGNNETNYRLCRVVNFDQAIASEKMITNRKDINSLILRFGDDLVFSHQEGINQNINSSIFCRIKANGCYQQPPIMPIGNYEIDKWEIFRVEK</sequence>
<protein>
    <submittedName>
        <fullName evidence="2">15028_t:CDS:1</fullName>
    </submittedName>
</protein>
<dbReference type="InterPro" id="IPR011333">
    <property type="entry name" value="SKP1/BTB/POZ_sf"/>
</dbReference>
<dbReference type="EMBL" id="CAJVPY010009378">
    <property type="protein sequence ID" value="CAG8708012.1"/>
    <property type="molecule type" value="Genomic_DNA"/>
</dbReference>
<proteinExistence type="predicted"/>
<name>A0A9N9N7H9_9GLOM</name>
<dbReference type="Proteomes" id="UP000789405">
    <property type="component" value="Unassembled WGS sequence"/>
</dbReference>
<evidence type="ECO:0000313" key="3">
    <source>
        <dbReference type="Proteomes" id="UP000789405"/>
    </source>
</evidence>
<dbReference type="InterPro" id="IPR011705">
    <property type="entry name" value="BACK"/>
</dbReference>
<comment type="caution">
    <text evidence="2">The sequence shown here is derived from an EMBL/GenBank/DDBJ whole genome shotgun (WGS) entry which is preliminary data.</text>
</comment>
<dbReference type="PROSITE" id="PS50097">
    <property type="entry name" value="BTB"/>
    <property type="match status" value="1"/>
</dbReference>
<accession>A0A9N9N7H9</accession>
<dbReference type="InterPro" id="IPR000210">
    <property type="entry name" value="BTB/POZ_dom"/>
</dbReference>
<dbReference type="AlphaFoldDB" id="A0A9N9N7H9"/>
<dbReference type="Pfam" id="PF07707">
    <property type="entry name" value="BACK"/>
    <property type="match status" value="1"/>
</dbReference>
<keyword evidence="3" id="KW-1185">Reference proteome</keyword>